<evidence type="ECO:0000256" key="1">
    <source>
        <dbReference type="ARBA" id="ARBA00006484"/>
    </source>
</evidence>
<organism evidence="4 5">
    <name type="scientific">Actinocatenispora thailandica</name>
    <dbReference type="NCBI Taxonomy" id="227318"/>
    <lineage>
        <taxon>Bacteria</taxon>
        <taxon>Bacillati</taxon>
        <taxon>Actinomycetota</taxon>
        <taxon>Actinomycetes</taxon>
        <taxon>Micromonosporales</taxon>
        <taxon>Micromonosporaceae</taxon>
        <taxon>Actinocatenispora</taxon>
    </lineage>
</organism>
<protein>
    <recommendedName>
        <fullName evidence="3">Probable oxidoreductase</fullName>
    </recommendedName>
</protein>
<evidence type="ECO:0000313" key="5">
    <source>
        <dbReference type="Proteomes" id="UP000611640"/>
    </source>
</evidence>
<reference evidence="4 5" key="1">
    <citation type="submission" date="2020-08" db="EMBL/GenBank/DDBJ databases">
        <title>Whole genome shotgun sequence of Actinocatenispora thailandica NBRC 105041.</title>
        <authorList>
            <person name="Komaki H."/>
            <person name="Tamura T."/>
        </authorList>
    </citation>
    <scope>NUCLEOTIDE SEQUENCE [LARGE SCALE GENOMIC DNA]</scope>
    <source>
        <strain evidence="4 5">NBRC 105041</strain>
    </source>
</reference>
<keyword evidence="5" id="KW-1185">Reference proteome</keyword>
<dbReference type="Gene3D" id="3.40.50.720">
    <property type="entry name" value="NAD(P)-binding Rossmann-like Domain"/>
    <property type="match status" value="1"/>
</dbReference>
<dbReference type="EMBL" id="AP023355">
    <property type="protein sequence ID" value="BCJ33964.1"/>
    <property type="molecule type" value="Genomic_DNA"/>
</dbReference>
<dbReference type="GO" id="GO:0016491">
    <property type="term" value="F:oxidoreductase activity"/>
    <property type="evidence" value="ECO:0007669"/>
    <property type="project" value="UniProtKB-KW"/>
</dbReference>
<sequence length="316" mass="32778">MSDPFTTPFGATSTAAEVIAGVDLTDHRAIVTGGSSGLGIETARALAGAGAAVTLAVRDIAAGQQVAEDLATTTGNKQVSAAPLDLADQTSVAAFVSAWRGPLHILVNNAGIMAPPLLRTVQGWEMQFATNHLGHFALAVGLHRALAAAGAARIVAVSSVGHINGNVDFDDLNFDRRPYDPWLAYGQSKTANVLFAIEAAKRWAADGITANALNPGRITGTNLSRHIGDIANAPASFEPTSTDVSWKTIEQGAATSVLLAGSPLVAGVTGRYFEDCQEAGPNQPGVRRGVAAYALDPEAATRLWQVSTELIHPTIR</sequence>
<dbReference type="PANTHER" id="PTHR24320">
    <property type="entry name" value="RETINOL DEHYDROGENASE"/>
    <property type="match status" value="1"/>
</dbReference>
<name>A0A7R7HWG7_9ACTN</name>
<dbReference type="Pfam" id="PF00106">
    <property type="entry name" value="adh_short"/>
    <property type="match status" value="1"/>
</dbReference>
<keyword evidence="2" id="KW-0560">Oxidoreductase</keyword>
<dbReference type="InterPro" id="IPR002347">
    <property type="entry name" value="SDR_fam"/>
</dbReference>
<evidence type="ECO:0000256" key="3">
    <source>
        <dbReference type="ARBA" id="ARBA00071493"/>
    </source>
</evidence>
<dbReference type="KEGG" id="atl:Athai_14670"/>
<dbReference type="PANTHER" id="PTHR24320:SF283">
    <property type="entry name" value="RETINOL DEHYDROGENASE 11"/>
    <property type="match status" value="1"/>
</dbReference>
<dbReference type="FunFam" id="3.40.50.720:FF:000594">
    <property type="entry name" value="Short-chain oxidoreductase"/>
    <property type="match status" value="1"/>
</dbReference>
<dbReference type="RefSeq" id="WP_203960763.1">
    <property type="nucleotide sequence ID" value="NZ_AP023355.1"/>
</dbReference>
<evidence type="ECO:0000313" key="4">
    <source>
        <dbReference type="EMBL" id="BCJ33964.1"/>
    </source>
</evidence>
<dbReference type="CDD" id="cd05327">
    <property type="entry name" value="retinol-DH_like_SDR_c_like"/>
    <property type="match status" value="1"/>
</dbReference>
<dbReference type="InterPro" id="IPR036291">
    <property type="entry name" value="NAD(P)-bd_dom_sf"/>
</dbReference>
<dbReference type="SUPFAM" id="SSF51735">
    <property type="entry name" value="NAD(P)-binding Rossmann-fold domains"/>
    <property type="match status" value="1"/>
</dbReference>
<dbReference type="AlphaFoldDB" id="A0A7R7HWG7"/>
<comment type="similarity">
    <text evidence="1">Belongs to the short-chain dehydrogenases/reductases (SDR) family.</text>
</comment>
<gene>
    <name evidence="4" type="ORF">Athai_14670</name>
</gene>
<dbReference type="PRINTS" id="PR00081">
    <property type="entry name" value="GDHRDH"/>
</dbReference>
<proteinExistence type="inferred from homology"/>
<dbReference type="Proteomes" id="UP000611640">
    <property type="component" value="Chromosome"/>
</dbReference>
<evidence type="ECO:0000256" key="2">
    <source>
        <dbReference type="ARBA" id="ARBA00023002"/>
    </source>
</evidence>
<accession>A0A7R7HWG7</accession>